<proteinExistence type="predicted"/>
<dbReference type="Pfam" id="PF10172">
    <property type="entry name" value="DDA1"/>
    <property type="match status" value="1"/>
</dbReference>
<feature type="domain" description="DET1- and DDB1-associated protein 1" evidence="2">
    <location>
        <begin position="4"/>
        <end position="65"/>
    </location>
</feature>
<dbReference type="EMBL" id="JALJOU010000001">
    <property type="protein sequence ID" value="KAK9846312.1"/>
    <property type="molecule type" value="Genomic_DNA"/>
</dbReference>
<reference evidence="3 4" key="1">
    <citation type="journal article" date="2024" name="Nat. Commun.">
        <title>Phylogenomics reveals the evolutionary origins of lichenization in chlorophyte algae.</title>
        <authorList>
            <person name="Puginier C."/>
            <person name="Libourel C."/>
            <person name="Otte J."/>
            <person name="Skaloud P."/>
            <person name="Haon M."/>
            <person name="Grisel S."/>
            <person name="Petersen M."/>
            <person name="Berrin J.G."/>
            <person name="Delaux P.M."/>
            <person name="Dal Grande F."/>
            <person name="Keller J."/>
        </authorList>
    </citation>
    <scope>NUCLEOTIDE SEQUENCE [LARGE SCALE GENOMIC DNA]</scope>
    <source>
        <strain evidence="3 4">SAG 245.80</strain>
    </source>
</reference>
<comment type="caution">
    <text evidence="3">The sequence shown here is derived from an EMBL/GenBank/DDBJ whole genome shotgun (WGS) entry which is preliminary data.</text>
</comment>
<evidence type="ECO:0000259" key="2">
    <source>
        <dbReference type="Pfam" id="PF10172"/>
    </source>
</evidence>
<dbReference type="InterPro" id="IPR018276">
    <property type="entry name" value="DDA1_dom"/>
</dbReference>
<keyword evidence="4" id="KW-1185">Reference proteome</keyword>
<protein>
    <recommendedName>
        <fullName evidence="2">DET1- and DDB1-associated protein 1 domain-containing protein</fullName>
    </recommendedName>
</protein>
<sequence length="103" mass="11674">MEDLLNLPCHCPLNFSETVRNRSLAPRHKKDLRPRLYIATHDRTEAPADQVIATEKQSILLREFYRIGLNRGGDNVAAPSKRAASPADSPRHAKMLRQDFAVQ</sequence>
<name>A0AAW1SL70_9CHLO</name>
<accession>A0AAW1SL70</accession>
<dbReference type="AlphaFoldDB" id="A0AAW1SL70"/>
<evidence type="ECO:0000313" key="4">
    <source>
        <dbReference type="Proteomes" id="UP001445335"/>
    </source>
</evidence>
<evidence type="ECO:0000313" key="3">
    <source>
        <dbReference type="EMBL" id="KAK9846312.1"/>
    </source>
</evidence>
<dbReference type="Proteomes" id="UP001445335">
    <property type="component" value="Unassembled WGS sequence"/>
</dbReference>
<organism evidence="3 4">
    <name type="scientific">Elliptochloris bilobata</name>
    <dbReference type="NCBI Taxonomy" id="381761"/>
    <lineage>
        <taxon>Eukaryota</taxon>
        <taxon>Viridiplantae</taxon>
        <taxon>Chlorophyta</taxon>
        <taxon>core chlorophytes</taxon>
        <taxon>Trebouxiophyceae</taxon>
        <taxon>Trebouxiophyceae incertae sedis</taxon>
        <taxon>Elliptochloris clade</taxon>
        <taxon>Elliptochloris</taxon>
    </lineage>
</organism>
<gene>
    <name evidence="3" type="ORF">WJX81_001362</name>
</gene>
<evidence type="ECO:0000256" key="1">
    <source>
        <dbReference type="SAM" id="MobiDB-lite"/>
    </source>
</evidence>
<feature type="region of interest" description="Disordered" evidence="1">
    <location>
        <begin position="71"/>
        <end position="103"/>
    </location>
</feature>